<dbReference type="InterPro" id="IPR001254">
    <property type="entry name" value="Trypsin_dom"/>
</dbReference>
<name>A0A182Q7C5_9DIPT</name>
<dbReference type="PANTHER" id="PTHR24252">
    <property type="entry name" value="ACROSIN-RELATED"/>
    <property type="match status" value="1"/>
</dbReference>
<proteinExistence type="inferred from homology"/>
<dbReference type="PROSITE" id="PS00135">
    <property type="entry name" value="TRYPSIN_SER"/>
    <property type="match status" value="1"/>
</dbReference>
<dbReference type="GO" id="GO:0006508">
    <property type="term" value="P:proteolysis"/>
    <property type="evidence" value="ECO:0007669"/>
    <property type="project" value="UniProtKB-KW"/>
</dbReference>
<feature type="domain" description="Peptidase S1" evidence="11">
    <location>
        <begin position="70"/>
        <end position="314"/>
    </location>
</feature>
<evidence type="ECO:0000256" key="7">
    <source>
        <dbReference type="ARBA" id="ARBA00023180"/>
    </source>
</evidence>
<dbReference type="PRINTS" id="PR00722">
    <property type="entry name" value="CHYMOTRYPSIN"/>
</dbReference>
<evidence type="ECO:0000256" key="10">
    <source>
        <dbReference type="SAM" id="SignalP"/>
    </source>
</evidence>
<keyword evidence="5" id="KW-0391">Immunity</keyword>
<dbReference type="InterPro" id="IPR033116">
    <property type="entry name" value="TRYPSIN_SER"/>
</dbReference>
<dbReference type="Gene3D" id="2.40.10.10">
    <property type="entry name" value="Trypsin-like serine proteases"/>
    <property type="match status" value="1"/>
</dbReference>
<accession>A0A182Q7C5</accession>
<dbReference type="EMBL" id="AXCN02000283">
    <property type="status" value="NOT_ANNOTATED_CDS"/>
    <property type="molecule type" value="Genomic_DNA"/>
</dbReference>
<comment type="similarity">
    <text evidence="8">Belongs to the peptidase S1 family. CLIP subfamily.</text>
</comment>
<dbReference type="InterPro" id="IPR018114">
    <property type="entry name" value="TRYPSIN_HIS"/>
</dbReference>
<keyword evidence="7" id="KW-0325">Glycoprotein</keyword>
<evidence type="ECO:0000256" key="9">
    <source>
        <dbReference type="RuleBase" id="RU363034"/>
    </source>
</evidence>
<evidence type="ECO:0000256" key="3">
    <source>
        <dbReference type="ARBA" id="ARBA00022588"/>
    </source>
</evidence>
<reference evidence="12" key="2">
    <citation type="submission" date="2020-05" db="UniProtKB">
        <authorList>
            <consortium name="EnsemblMetazoa"/>
        </authorList>
    </citation>
    <scope>IDENTIFICATION</scope>
    <source>
        <strain evidence="12">FAR1</strain>
    </source>
</reference>
<dbReference type="VEuPathDB" id="VectorBase:AFAF004503"/>
<evidence type="ECO:0000259" key="11">
    <source>
        <dbReference type="PROSITE" id="PS50240"/>
    </source>
</evidence>
<feature type="signal peptide" evidence="10">
    <location>
        <begin position="1"/>
        <end position="20"/>
    </location>
</feature>
<keyword evidence="9" id="KW-0645">Protease</keyword>
<evidence type="ECO:0000256" key="4">
    <source>
        <dbReference type="ARBA" id="ARBA00022729"/>
    </source>
</evidence>
<keyword evidence="4 10" id="KW-0732">Signal</keyword>
<dbReference type="PROSITE" id="PS50240">
    <property type="entry name" value="TRYPSIN_DOM"/>
    <property type="match status" value="1"/>
</dbReference>
<dbReference type="EnsemblMetazoa" id="AFAF004503-RA">
    <property type="protein sequence ID" value="AFAF004503-PA"/>
    <property type="gene ID" value="AFAF004503"/>
</dbReference>
<dbReference type="FunFam" id="2.40.10.10:FF:000028">
    <property type="entry name" value="Serine protease easter"/>
    <property type="match status" value="1"/>
</dbReference>
<keyword evidence="9" id="KW-0378">Hydrolase</keyword>
<dbReference type="GO" id="GO:0005576">
    <property type="term" value="C:extracellular region"/>
    <property type="evidence" value="ECO:0007669"/>
    <property type="project" value="UniProtKB-SubCell"/>
</dbReference>
<evidence type="ECO:0000256" key="6">
    <source>
        <dbReference type="ARBA" id="ARBA00023157"/>
    </source>
</evidence>
<dbReference type="InterPro" id="IPR043504">
    <property type="entry name" value="Peptidase_S1_PA_chymotrypsin"/>
</dbReference>
<dbReference type="GO" id="GO:0045087">
    <property type="term" value="P:innate immune response"/>
    <property type="evidence" value="ECO:0007669"/>
    <property type="project" value="UniProtKB-KW"/>
</dbReference>
<keyword evidence="6" id="KW-1015">Disulfide bond</keyword>
<reference evidence="13" key="1">
    <citation type="submission" date="2014-01" db="EMBL/GenBank/DDBJ databases">
        <title>The Genome Sequence of Anopheles farauti FAR1 (V2).</title>
        <authorList>
            <consortium name="The Broad Institute Genomics Platform"/>
            <person name="Neafsey D.E."/>
            <person name="Besansky N."/>
            <person name="Howell P."/>
            <person name="Walton C."/>
            <person name="Young S.K."/>
            <person name="Zeng Q."/>
            <person name="Gargeya S."/>
            <person name="Fitzgerald M."/>
            <person name="Haas B."/>
            <person name="Abouelleil A."/>
            <person name="Allen A.W."/>
            <person name="Alvarado L."/>
            <person name="Arachchi H.M."/>
            <person name="Berlin A.M."/>
            <person name="Chapman S.B."/>
            <person name="Gainer-Dewar J."/>
            <person name="Goldberg J."/>
            <person name="Griggs A."/>
            <person name="Gujja S."/>
            <person name="Hansen M."/>
            <person name="Howarth C."/>
            <person name="Imamovic A."/>
            <person name="Ireland A."/>
            <person name="Larimer J."/>
            <person name="McCowan C."/>
            <person name="Murphy C."/>
            <person name="Pearson M."/>
            <person name="Poon T.W."/>
            <person name="Priest M."/>
            <person name="Roberts A."/>
            <person name="Saif S."/>
            <person name="Shea T."/>
            <person name="Sisk P."/>
            <person name="Sykes S."/>
            <person name="Wortman J."/>
            <person name="Nusbaum C."/>
            <person name="Birren B."/>
        </authorList>
    </citation>
    <scope>NUCLEOTIDE SEQUENCE [LARGE SCALE GENOMIC DNA]</scope>
    <source>
        <strain evidence="13">FAR1</strain>
    </source>
</reference>
<organism evidence="12 13">
    <name type="scientific">Anopheles farauti</name>
    <dbReference type="NCBI Taxonomy" id="69004"/>
    <lineage>
        <taxon>Eukaryota</taxon>
        <taxon>Metazoa</taxon>
        <taxon>Ecdysozoa</taxon>
        <taxon>Arthropoda</taxon>
        <taxon>Hexapoda</taxon>
        <taxon>Insecta</taxon>
        <taxon>Pterygota</taxon>
        <taxon>Neoptera</taxon>
        <taxon>Endopterygota</taxon>
        <taxon>Diptera</taxon>
        <taxon>Nematocera</taxon>
        <taxon>Culicoidea</taxon>
        <taxon>Culicidae</taxon>
        <taxon>Anophelinae</taxon>
        <taxon>Anopheles</taxon>
    </lineage>
</organism>
<keyword evidence="13" id="KW-1185">Reference proteome</keyword>
<keyword evidence="9" id="KW-0720">Serine protease</keyword>
<dbReference type="CDD" id="cd00190">
    <property type="entry name" value="Tryp_SPc"/>
    <property type="match status" value="1"/>
</dbReference>
<dbReference type="PROSITE" id="PS00134">
    <property type="entry name" value="TRYPSIN_HIS"/>
    <property type="match status" value="1"/>
</dbReference>
<dbReference type="STRING" id="69004.A0A182Q7C5"/>
<evidence type="ECO:0000256" key="5">
    <source>
        <dbReference type="ARBA" id="ARBA00022859"/>
    </source>
</evidence>
<dbReference type="GO" id="GO:0004252">
    <property type="term" value="F:serine-type endopeptidase activity"/>
    <property type="evidence" value="ECO:0007669"/>
    <property type="project" value="InterPro"/>
</dbReference>
<dbReference type="SMART" id="SM00020">
    <property type="entry name" value="Tryp_SPc"/>
    <property type="match status" value="1"/>
</dbReference>
<evidence type="ECO:0000313" key="12">
    <source>
        <dbReference type="EnsemblMetazoa" id="AFAF004503-PA"/>
    </source>
</evidence>
<keyword evidence="2" id="KW-0964">Secreted</keyword>
<dbReference type="AlphaFoldDB" id="A0A182Q7C5"/>
<dbReference type="Pfam" id="PF00089">
    <property type="entry name" value="Trypsin"/>
    <property type="match status" value="1"/>
</dbReference>
<dbReference type="InterPro" id="IPR009003">
    <property type="entry name" value="Peptidase_S1_PA"/>
</dbReference>
<dbReference type="Proteomes" id="UP000075886">
    <property type="component" value="Unassembled WGS sequence"/>
</dbReference>
<comment type="subcellular location">
    <subcellularLocation>
        <location evidence="1">Secreted</location>
    </subcellularLocation>
</comment>
<evidence type="ECO:0000256" key="1">
    <source>
        <dbReference type="ARBA" id="ARBA00004613"/>
    </source>
</evidence>
<evidence type="ECO:0000313" key="13">
    <source>
        <dbReference type="Proteomes" id="UP000075886"/>
    </source>
</evidence>
<dbReference type="InterPro" id="IPR001314">
    <property type="entry name" value="Peptidase_S1A"/>
</dbReference>
<dbReference type="SUPFAM" id="SSF50494">
    <property type="entry name" value="Trypsin-like serine proteases"/>
    <property type="match status" value="1"/>
</dbReference>
<sequence>MLFARQSVLWFVLMFSWCSSFFFQDERLASRKCKEYQTRAMMAKQINVLTMYSDPIEITYSNCSNVDQLIVGGEPAKEGEFPHHALLGYPKNGDKLDFEFICGGTLISRQHVLTAAHCFAFRLPAVVRLNEYDTSVRSDRELTVDIVAYRKHPNYTVKYSYCDIALAKLKEPVDVSMFVRPACLWETEQRTTTRFIATGFGRTQSQGSDLSTVMMKVQLEEFPAEDCKRIVEGNRHWPTDMHDEDLCVGSATEGHDTCEGDSGGPLQIVTNPRTCTYSVVAITTAGSRACGISPSKAIYTKVSYYIDWIEDNVWGATAL</sequence>
<dbReference type="PANTHER" id="PTHR24252:SF7">
    <property type="entry name" value="HYALIN"/>
    <property type="match status" value="1"/>
</dbReference>
<keyword evidence="3" id="KW-0399">Innate immunity</keyword>
<evidence type="ECO:0000256" key="8">
    <source>
        <dbReference type="ARBA" id="ARBA00024195"/>
    </source>
</evidence>
<feature type="chain" id="PRO_5008132392" description="Peptidase S1 domain-containing protein" evidence="10">
    <location>
        <begin position="21"/>
        <end position="319"/>
    </location>
</feature>
<protein>
    <recommendedName>
        <fullName evidence="11">Peptidase S1 domain-containing protein</fullName>
    </recommendedName>
</protein>
<evidence type="ECO:0000256" key="2">
    <source>
        <dbReference type="ARBA" id="ARBA00022525"/>
    </source>
</evidence>